<evidence type="ECO:0000313" key="1">
    <source>
        <dbReference type="EMBL" id="KAF6287353.1"/>
    </source>
</evidence>
<accession>A0A7J7SG95</accession>
<evidence type="ECO:0000313" key="2">
    <source>
        <dbReference type="Proteomes" id="UP000558488"/>
    </source>
</evidence>
<sequence length="136" mass="14351">MTGVSCKQCLSFYHRFKFSSFAGVNGRDHAPPCPGTRSAPPWCAGTAAKQPESRSRGFGCGALGLEAIWVVRGPVQSLATARGTGLSGPEGVSFLKLWCLDDLLSTWPAPVGVPQELSFEVQVSVAMKGLPIGLML</sequence>
<name>A0A7J7SG95_PIPKU</name>
<reference evidence="1 2" key="1">
    <citation type="journal article" date="2020" name="Nature">
        <title>Six reference-quality genomes reveal evolution of bat adaptations.</title>
        <authorList>
            <person name="Jebb D."/>
            <person name="Huang Z."/>
            <person name="Pippel M."/>
            <person name="Hughes G.M."/>
            <person name="Lavrichenko K."/>
            <person name="Devanna P."/>
            <person name="Winkler S."/>
            <person name="Jermiin L.S."/>
            <person name="Skirmuntt E.C."/>
            <person name="Katzourakis A."/>
            <person name="Burkitt-Gray L."/>
            <person name="Ray D.A."/>
            <person name="Sullivan K.A.M."/>
            <person name="Roscito J.G."/>
            <person name="Kirilenko B.M."/>
            <person name="Davalos L.M."/>
            <person name="Corthals A.P."/>
            <person name="Power M.L."/>
            <person name="Jones G."/>
            <person name="Ransome R.D."/>
            <person name="Dechmann D.K.N."/>
            <person name="Locatelli A.G."/>
            <person name="Puechmaille S.J."/>
            <person name="Fedrigo O."/>
            <person name="Jarvis E.D."/>
            <person name="Hiller M."/>
            <person name="Vernes S.C."/>
            <person name="Myers E.W."/>
            <person name="Teeling E.C."/>
        </authorList>
    </citation>
    <scope>NUCLEOTIDE SEQUENCE [LARGE SCALE GENOMIC DNA]</scope>
    <source>
        <strain evidence="1">MPipKuh1</strain>
        <tissue evidence="1">Flight muscle</tissue>
    </source>
</reference>
<protein>
    <submittedName>
        <fullName evidence="1">Uncharacterized protein</fullName>
    </submittedName>
</protein>
<comment type="caution">
    <text evidence="1">The sequence shown here is derived from an EMBL/GenBank/DDBJ whole genome shotgun (WGS) entry which is preliminary data.</text>
</comment>
<dbReference type="AlphaFoldDB" id="A0A7J7SG95"/>
<keyword evidence="2" id="KW-1185">Reference proteome</keyword>
<gene>
    <name evidence="1" type="ORF">mPipKuh1_009953</name>
</gene>
<organism evidence="1 2">
    <name type="scientific">Pipistrellus kuhlii</name>
    <name type="common">Kuhl's pipistrelle</name>
    <dbReference type="NCBI Taxonomy" id="59472"/>
    <lineage>
        <taxon>Eukaryota</taxon>
        <taxon>Metazoa</taxon>
        <taxon>Chordata</taxon>
        <taxon>Craniata</taxon>
        <taxon>Vertebrata</taxon>
        <taxon>Euteleostomi</taxon>
        <taxon>Mammalia</taxon>
        <taxon>Eutheria</taxon>
        <taxon>Laurasiatheria</taxon>
        <taxon>Chiroptera</taxon>
        <taxon>Yangochiroptera</taxon>
        <taxon>Vespertilionidae</taxon>
        <taxon>Pipistrellus</taxon>
    </lineage>
</organism>
<proteinExistence type="predicted"/>
<dbReference type="Proteomes" id="UP000558488">
    <property type="component" value="Unassembled WGS sequence"/>
</dbReference>
<dbReference type="EMBL" id="JACAGB010000040">
    <property type="protein sequence ID" value="KAF6287353.1"/>
    <property type="molecule type" value="Genomic_DNA"/>
</dbReference>